<dbReference type="InterPro" id="IPR024761">
    <property type="entry name" value="TFIIIC_delta_N"/>
</dbReference>
<reference evidence="4 5" key="1">
    <citation type="journal article" date="2016" name="Front. Microbiol.">
        <title>Genome and transcriptome sequences reveal the specific parasitism of the nematophagous Purpureocillium lilacinum 36-1.</title>
        <authorList>
            <person name="Xie J."/>
            <person name="Li S."/>
            <person name="Mo C."/>
            <person name="Xiao X."/>
            <person name="Peng D."/>
            <person name="Wang G."/>
            <person name="Xiao Y."/>
        </authorList>
    </citation>
    <scope>NUCLEOTIDE SEQUENCE [LARGE SCALE GENOMIC DNA]</scope>
    <source>
        <strain evidence="4 5">36-1</strain>
    </source>
</reference>
<gene>
    <name evidence="4" type="ORF">PCL_12856</name>
</gene>
<proteinExistence type="predicted"/>
<evidence type="ECO:0000313" key="5">
    <source>
        <dbReference type="Proteomes" id="UP000245956"/>
    </source>
</evidence>
<dbReference type="EMBL" id="LCWV01000009">
    <property type="protein sequence ID" value="PWI70457.1"/>
    <property type="molecule type" value="Genomic_DNA"/>
</dbReference>
<dbReference type="Pfam" id="PF12660">
    <property type="entry name" value="zf-TFIIIC"/>
    <property type="match status" value="1"/>
</dbReference>
<feature type="domain" description="Transcription factor IIIC 90kDa subunit N-terminal" evidence="2">
    <location>
        <begin position="27"/>
        <end position="541"/>
    </location>
</feature>
<evidence type="ECO:0000259" key="3">
    <source>
        <dbReference type="Pfam" id="PF12660"/>
    </source>
</evidence>
<protein>
    <recommendedName>
        <fullName evidence="6">Gpi-anchor transamidase-like protein</fullName>
    </recommendedName>
</protein>
<feature type="domain" description="Transcription factor IIIC putative zinc-finger" evidence="3">
    <location>
        <begin position="640"/>
        <end position="724"/>
    </location>
</feature>
<name>A0A2U3E7K1_PURLI</name>
<evidence type="ECO:0008006" key="6">
    <source>
        <dbReference type="Google" id="ProtNLM"/>
    </source>
</evidence>
<organism evidence="4 5">
    <name type="scientific">Purpureocillium lilacinum</name>
    <name type="common">Paecilomyces lilacinus</name>
    <dbReference type="NCBI Taxonomy" id="33203"/>
    <lineage>
        <taxon>Eukaryota</taxon>
        <taxon>Fungi</taxon>
        <taxon>Dikarya</taxon>
        <taxon>Ascomycota</taxon>
        <taxon>Pezizomycotina</taxon>
        <taxon>Sordariomycetes</taxon>
        <taxon>Hypocreomycetidae</taxon>
        <taxon>Hypocreales</taxon>
        <taxon>Ophiocordycipitaceae</taxon>
        <taxon>Purpureocillium</taxon>
    </lineage>
</organism>
<dbReference type="Proteomes" id="UP000245956">
    <property type="component" value="Unassembled WGS sequence"/>
</dbReference>
<feature type="region of interest" description="Disordered" evidence="1">
    <location>
        <begin position="604"/>
        <end position="624"/>
    </location>
</feature>
<evidence type="ECO:0000313" key="4">
    <source>
        <dbReference type="EMBL" id="PWI70457.1"/>
    </source>
</evidence>
<dbReference type="Pfam" id="PF12657">
    <property type="entry name" value="TFIIIC_delta"/>
    <property type="match status" value="1"/>
</dbReference>
<dbReference type="AlphaFoldDB" id="A0A2U3E7K1"/>
<sequence>MMDRAKLRPLESLYFRFRPLTPHALSWSCDAELAVALDDSIHVFLPDFPTSVGRDDAGTGKGSDVAHPQFSMALHAAGLIQPDPSINSKLCASAGVKTLGARVSEDFKLHGVGGGPVTGAGAAVGQVVRVEWSPGGLGHSLRPVLAALTTSGSVVVLGEHIDTSSTINASATARTFRNWKILWGIGARMPVPDARGGGGGRDGVRDMKERIVSFSWAKEVASGRALLAYVNHHREVVIMSVQLCPGTQGPGASGEEYAWRLAELARFDGSGPHRGTETSEADFVPSGSAFGLRWSPWYVKSGSRTATLAYIARDHVGFRRVTIQGDWEAGHDPVLEVEAADTTGICMPLSTDALVEWEDAIWPDGEKRMARGIIATPFVPKPFQVDLRGSVSRIARHSVEECSSLYASEDEASTNPITGLVVHRPNPAEKPPAPRYSIVRLSATATNQDWYQTNVPEGEMPLPQWAERVRRLTLRTGSRVAVMQGDYSDPESDEDEEVADGDYDYGDDGEPLSRVHPHRFRFWGLAASPGDGTTAALVTRHNTLHAHRRARSSVFFGWHDDASGDAAPSEARAGTGAVRGVAPEGLTTEGRLWEAVYGGKGDVESILPSSSDGDDGTAAPSAPLSTAPLHDLFRDVAPRQKCVFCDTKLTALGKEARCESGHTFATCAATGLAIMAPGVSRQCAVCGLRCLKVSELAAIAREYLGPDTAVDSTGDLCGGCGGKFAPPVAVQGIATTPLPHHTPTMTRRSPPLHGLTYDPVSNLEIPIALGLAAGQTSVPLAGVFCARAGIVSSASVLPIAEEKREGAELCPRQPAAEGGFMFRQIRSRLPLPAGVTQKRAAIQKPEQSLGDAQSTDSLQQRLHHSYLARRIIPSTSPPHLLHRRPPPTPIQHCFRQAGTEHTPMLFSGNVTQVGKEQIDIRELRVWRSGIPACIVVMGIKCPVLSFRPYFVASVK</sequence>
<accession>A0A2U3E7K1</accession>
<comment type="caution">
    <text evidence="4">The sequence shown here is derived from an EMBL/GenBank/DDBJ whole genome shotgun (WGS) entry which is preliminary data.</text>
</comment>
<evidence type="ECO:0000256" key="1">
    <source>
        <dbReference type="SAM" id="MobiDB-lite"/>
    </source>
</evidence>
<evidence type="ECO:0000259" key="2">
    <source>
        <dbReference type="Pfam" id="PF12657"/>
    </source>
</evidence>
<dbReference type="InterPro" id="IPR024764">
    <property type="entry name" value="TFIIIC_Znf"/>
</dbReference>